<name>L8PRF8_STRVR</name>
<dbReference type="EMBL" id="AMLP01000040">
    <property type="protein sequence ID" value="ELS58002.1"/>
    <property type="molecule type" value="Genomic_DNA"/>
</dbReference>
<comment type="caution">
    <text evidence="1">The sequence shown here is derived from an EMBL/GenBank/DDBJ whole genome shotgun (WGS) entry which is preliminary data.</text>
</comment>
<dbReference type="RefSeq" id="WP_003996345.1">
    <property type="nucleotide sequence ID" value="NZ_AMLP01000040.1"/>
</dbReference>
<proteinExistence type="predicted"/>
<dbReference type="PATRIC" id="fig|1160705.3.peg.998"/>
<gene>
    <name evidence="1" type="ORF">STVIR_1000</name>
</gene>
<evidence type="ECO:0000313" key="1">
    <source>
        <dbReference type="EMBL" id="ELS58002.1"/>
    </source>
</evidence>
<reference evidence="1 2" key="1">
    <citation type="journal article" date="2013" name="Genome Announc.">
        <title>Draft Genome Sequence of Streptomyces viridochromogenes Strain Tu57, Producer of Avilamycin.</title>
        <authorList>
            <person name="Gruning B.A."/>
            <person name="Erxleben A."/>
            <person name="Hahnlein A."/>
            <person name="Gunther S."/>
        </authorList>
    </citation>
    <scope>NUCLEOTIDE SEQUENCE [LARGE SCALE GENOMIC DNA]</scope>
    <source>
        <strain evidence="1 2">Tue57</strain>
    </source>
</reference>
<protein>
    <submittedName>
        <fullName evidence="1">Uncharacterized protein</fullName>
    </submittedName>
</protein>
<sequence>MRIVTRATPNFRSAVLRRLRAEGAHDRVGPARRLHVPVAVW</sequence>
<accession>L8PRF8</accession>
<dbReference type="Proteomes" id="UP000011205">
    <property type="component" value="Unassembled WGS sequence"/>
</dbReference>
<evidence type="ECO:0000313" key="2">
    <source>
        <dbReference type="Proteomes" id="UP000011205"/>
    </source>
</evidence>
<dbReference type="AlphaFoldDB" id="L8PRF8"/>
<organism evidence="1 2">
    <name type="scientific">Streptomyces viridochromogenes Tue57</name>
    <dbReference type="NCBI Taxonomy" id="1160705"/>
    <lineage>
        <taxon>Bacteria</taxon>
        <taxon>Bacillati</taxon>
        <taxon>Actinomycetota</taxon>
        <taxon>Actinomycetes</taxon>
        <taxon>Kitasatosporales</taxon>
        <taxon>Streptomycetaceae</taxon>
        <taxon>Streptomyces</taxon>
    </lineage>
</organism>